<reference evidence="5 8" key="1">
    <citation type="submission" date="2021-01" db="EMBL/GenBank/DDBJ databases">
        <title>Sequencing the genomes of 1000 actinobacteria strains.</title>
        <authorList>
            <person name="Klenk H.-P."/>
        </authorList>
    </citation>
    <scope>NUCLEOTIDE SEQUENCE [LARGE SCALE GENOMIC DNA]</scope>
    <source>
        <strain evidence="5 8">DSM 44581</strain>
    </source>
</reference>
<sequence length="682" mass="73596">MVTLAPSARTDTGSAPPPGAAPRRFRPEIQGLRAVAVALVVVYHVWLGRVSGGVDVFFVVSGFLVTGQVARAAAKGRIAFAPLWARMVKRLFPAALTVLLVVMAVSVLALPANRWLQTAREIAAAALYLENWQLAADSADYFADHDAASVVQHFWSLSIQGQFFVAWPLLAALAIALGRVTRWGARRVLWWLVVAVFVESLVFSVALTAVDQPLAYFHSLTRAWEFALGGLLALVVDRITPTRPVRVVLGWAGLAGLVACGLVLQVGAVFPGWAALWPTLCGAAVIVAGASGSGAGADRLLGSAPLRYVGDLSYALYLWHWPVLVLFLVVRGQQEMGLVDGAVVIAVSVLLSVATHHLVEKPVRASAIGVAKPWGAYRFGALLMAPVLLGAGTWLVVTQQRISAYAFAPDPDHPGAAARAPGFRYEGSPDAQVVPPLEAVREDVGRVAPECINGNEQVEPVLCTFQRAERPTKRIVLFGDSHVHSYLPALLDIVERRDWQVTTVLKGFCPASVDSHVPPGQPDDCREWNAAALAEVVDLRPDLVVVNGSRGASSSLTEETPSGYVEQWRNLDRAGLRVLALRDNPRWDRSPAECLALNNLDHAACSAPRAEVYEPTPPWEQVPDLPGNVAFADFGDYFCEPQVCPPAIGNIHVYGDHSHITRSYMLTMTPYVERELAARLGE</sequence>
<dbReference type="PANTHER" id="PTHR23028:SF53">
    <property type="entry name" value="ACYL_TRANSF_3 DOMAIN-CONTAINING PROTEIN"/>
    <property type="match status" value="1"/>
</dbReference>
<proteinExistence type="predicted"/>
<feature type="domain" description="Acyltransferase 3" evidence="3">
    <location>
        <begin position="28"/>
        <end position="355"/>
    </location>
</feature>
<dbReference type="EMBL" id="CP072788">
    <property type="protein sequence ID" value="QTR03460.1"/>
    <property type="molecule type" value="Genomic_DNA"/>
</dbReference>
<evidence type="ECO:0000313" key="5">
    <source>
        <dbReference type="EMBL" id="MBM7815229.1"/>
    </source>
</evidence>
<dbReference type="Proteomes" id="UP001195724">
    <property type="component" value="Unassembled WGS sequence"/>
</dbReference>
<dbReference type="Pfam" id="PF01757">
    <property type="entry name" value="Acyl_transf_3"/>
    <property type="match status" value="1"/>
</dbReference>
<keyword evidence="2" id="KW-1133">Transmembrane helix</keyword>
<gene>
    <name evidence="6" type="ORF">J7S33_31975</name>
    <name evidence="5" type="ORF">JOE68_006094</name>
</gene>
<keyword evidence="8" id="KW-1185">Reference proteome</keyword>
<keyword evidence="2" id="KW-0472">Membrane</keyword>
<dbReference type="Proteomes" id="UP000671828">
    <property type="component" value="Chromosome"/>
</dbReference>
<evidence type="ECO:0000313" key="6">
    <source>
        <dbReference type="EMBL" id="QTR03460.1"/>
    </source>
</evidence>
<keyword evidence="6" id="KW-0808">Transferase</keyword>
<evidence type="ECO:0000313" key="7">
    <source>
        <dbReference type="Proteomes" id="UP000671828"/>
    </source>
</evidence>
<feature type="transmembrane region" description="Helical" evidence="2">
    <location>
        <begin position="379"/>
        <end position="397"/>
    </location>
</feature>
<feature type="transmembrane region" description="Helical" evidence="2">
    <location>
        <begin position="91"/>
        <end position="110"/>
    </location>
</feature>
<reference evidence="6" key="2">
    <citation type="submission" date="2021-04" db="EMBL/GenBank/DDBJ databases">
        <title>Saccharothrix algeriensis WGS.</title>
        <authorList>
            <person name="Stuskova K."/>
            <person name="Hakalova E."/>
            <person name="Tebbal A.B."/>
            <person name="Eichmeier A."/>
        </authorList>
    </citation>
    <scope>NUCLEOTIDE SEQUENCE</scope>
    <source>
        <strain evidence="6">NRRL B-24137</strain>
    </source>
</reference>
<evidence type="ECO:0000259" key="4">
    <source>
        <dbReference type="Pfam" id="PF19040"/>
    </source>
</evidence>
<organism evidence="6 7">
    <name type="scientific">Saccharothrix algeriensis</name>
    <dbReference type="NCBI Taxonomy" id="173560"/>
    <lineage>
        <taxon>Bacteria</taxon>
        <taxon>Bacillati</taxon>
        <taxon>Actinomycetota</taxon>
        <taxon>Actinomycetes</taxon>
        <taxon>Pseudonocardiales</taxon>
        <taxon>Pseudonocardiaceae</taxon>
        <taxon>Saccharothrix</taxon>
    </lineage>
</organism>
<protein>
    <submittedName>
        <fullName evidence="6">Acyltransferase</fullName>
    </submittedName>
    <submittedName>
        <fullName evidence="5">Peptidoglycan/LPS O-acetylase OafA/YrhL</fullName>
    </submittedName>
</protein>
<dbReference type="RefSeq" id="WP_204845769.1">
    <property type="nucleotide sequence ID" value="NZ_JAFBCL010000001.1"/>
</dbReference>
<dbReference type="EMBL" id="JAFBCL010000001">
    <property type="protein sequence ID" value="MBM7815229.1"/>
    <property type="molecule type" value="Genomic_DNA"/>
</dbReference>
<accession>A0A8T8HYZ6</accession>
<keyword evidence="2" id="KW-0812">Transmembrane</keyword>
<evidence type="ECO:0000256" key="1">
    <source>
        <dbReference type="SAM" id="MobiDB-lite"/>
    </source>
</evidence>
<dbReference type="GO" id="GO:0016747">
    <property type="term" value="F:acyltransferase activity, transferring groups other than amino-acyl groups"/>
    <property type="evidence" value="ECO:0007669"/>
    <property type="project" value="InterPro"/>
</dbReference>
<feature type="transmembrane region" description="Helical" evidence="2">
    <location>
        <begin position="189"/>
        <end position="210"/>
    </location>
</feature>
<dbReference type="Pfam" id="PF19040">
    <property type="entry name" value="SGNH"/>
    <property type="match status" value="1"/>
</dbReference>
<feature type="region of interest" description="Disordered" evidence="1">
    <location>
        <begin position="1"/>
        <end position="23"/>
    </location>
</feature>
<dbReference type="PANTHER" id="PTHR23028">
    <property type="entry name" value="ACETYLTRANSFERASE"/>
    <property type="match status" value="1"/>
</dbReference>
<feature type="transmembrane region" description="Helical" evidence="2">
    <location>
        <begin position="248"/>
        <end position="270"/>
    </location>
</feature>
<dbReference type="InterPro" id="IPR050879">
    <property type="entry name" value="Acyltransferase_3"/>
</dbReference>
<dbReference type="InterPro" id="IPR002656">
    <property type="entry name" value="Acyl_transf_3_dom"/>
</dbReference>
<feature type="transmembrane region" description="Helical" evidence="2">
    <location>
        <begin position="159"/>
        <end position="177"/>
    </location>
</feature>
<feature type="domain" description="SGNH" evidence="4">
    <location>
        <begin position="461"/>
        <end position="671"/>
    </location>
</feature>
<feature type="transmembrane region" description="Helical" evidence="2">
    <location>
        <begin position="31"/>
        <end position="47"/>
    </location>
</feature>
<dbReference type="GO" id="GO:0009103">
    <property type="term" value="P:lipopolysaccharide biosynthetic process"/>
    <property type="evidence" value="ECO:0007669"/>
    <property type="project" value="TreeGrafter"/>
</dbReference>
<dbReference type="GO" id="GO:0016020">
    <property type="term" value="C:membrane"/>
    <property type="evidence" value="ECO:0007669"/>
    <property type="project" value="TreeGrafter"/>
</dbReference>
<feature type="transmembrane region" description="Helical" evidence="2">
    <location>
        <begin position="216"/>
        <end position="236"/>
    </location>
</feature>
<keyword evidence="6" id="KW-0012">Acyltransferase</keyword>
<feature type="transmembrane region" description="Helical" evidence="2">
    <location>
        <begin position="312"/>
        <end position="330"/>
    </location>
</feature>
<feature type="transmembrane region" description="Helical" evidence="2">
    <location>
        <begin position="337"/>
        <end position="359"/>
    </location>
</feature>
<name>A0A8T8HYZ6_9PSEU</name>
<evidence type="ECO:0000256" key="2">
    <source>
        <dbReference type="SAM" id="Phobius"/>
    </source>
</evidence>
<feature type="transmembrane region" description="Helical" evidence="2">
    <location>
        <begin position="53"/>
        <end position="70"/>
    </location>
</feature>
<dbReference type="AlphaFoldDB" id="A0A8T8HYZ6"/>
<evidence type="ECO:0000259" key="3">
    <source>
        <dbReference type="Pfam" id="PF01757"/>
    </source>
</evidence>
<evidence type="ECO:0000313" key="8">
    <source>
        <dbReference type="Proteomes" id="UP001195724"/>
    </source>
</evidence>
<dbReference type="InterPro" id="IPR043968">
    <property type="entry name" value="SGNH"/>
</dbReference>